<dbReference type="EMBL" id="JAGGMR010000001">
    <property type="protein sequence ID" value="MBP2188262.1"/>
    <property type="molecule type" value="Genomic_DNA"/>
</dbReference>
<dbReference type="InterPro" id="IPR046652">
    <property type="entry name" value="DUF6764"/>
</dbReference>
<dbReference type="RefSeq" id="WP_209885390.1">
    <property type="nucleotide sequence ID" value="NZ_JAGGMR010000001.1"/>
</dbReference>
<organism evidence="2 3">
    <name type="scientific">Nocardia goodfellowii</name>
    <dbReference type="NCBI Taxonomy" id="882446"/>
    <lineage>
        <taxon>Bacteria</taxon>
        <taxon>Bacillati</taxon>
        <taxon>Actinomycetota</taxon>
        <taxon>Actinomycetes</taxon>
        <taxon>Mycobacteriales</taxon>
        <taxon>Nocardiaceae</taxon>
        <taxon>Nocardia</taxon>
    </lineage>
</organism>
<proteinExistence type="predicted"/>
<feature type="signal peptide" evidence="1">
    <location>
        <begin position="1"/>
        <end position="26"/>
    </location>
</feature>
<keyword evidence="3" id="KW-1185">Reference proteome</keyword>
<name>A0ABS4Q9E5_9NOCA</name>
<protein>
    <recommendedName>
        <fullName evidence="4">Protein kinase</fullName>
    </recommendedName>
</protein>
<dbReference type="Proteomes" id="UP001519325">
    <property type="component" value="Unassembled WGS sequence"/>
</dbReference>
<keyword evidence="1" id="KW-0732">Signal</keyword>
<evidence type="ECO:0000256" key="1">
    <source>
        <dbReference type="SAM" id="SignalP"/>
    </source>
</evidence>
<evidence type="ECO:0008006" key="4">
    <source>
        <dbReference type="Google" id="ProtNLM"/>
    </source>
</evidence>
<comment type="caution">
    <text evidence="2">The sequence shown here is derived from an EMBL/GenBank/DDBJ whole genome shotgun (WGS) entry which is preliminary data.</text>
</comment>
<sequence length="168" mass="15687">MKLISAVGVASAAAGASFLLPGPATAADVHCASDSGLDITVIDGRTACRAVTDTIGQARAAGFDGVGYANATLGAVALGIGAAGGVGASEGSGGMPIAIGLGPDAIALTALSGTGPPGDTLGIAIAVNGSRAQVSSAENTVVCLGSGAFAWNSATGASCLATPFGLRA</sequence>
<evidence type="ECO:0000313" key="3">
    <source>
        <dbReference type="Proteomes" id="UP001519325"/>
    </source>
</evidence>
<accession>A0ABS4Q9E5</accession>
<feature type="chain" id="PRO_5046031878" description="Protein kinase" evidence="1">
    <location>
        <begin position="27"/>
        <end position="168"/>
    </location>
</feature>
<evidence type="ECO:0000313" key="2">
    <source>
        <dbReference type="EMBL" id="MBP2188262.1"/>
    </source>
</evidence>
<reference evidence="2 3" key="1">
    <citation type="submission" date="2021-03" db="EMBL/GenBank/DDBJ databases">
        <title>Sequencing the genomes of 1000 actinobacteria strains.</title>
        <authorList>
            <person name="Klenk H.-P."/>
        </authorList>
    </citation>
    <scope>NUCLEOTIDE SEQUENCE [LARGE SCALE GENOMIC DNA]</scope>
    <source>
        <strain evidence="2 3">DSM 45516</strain>
    </source>
</reference>
<gene>
    <name evidence="2" type="ORF">BJ987_001163</name>
</gene>
<dbReference type="Pfam" id="PF20550">
    <property type="entry name" value="DUF6764"/>
    <property type="match status" value="1"/>
</dbReference>